<feature type="region of interest" description="Disordered" evidence="1">
    <location>
        <begin position="1"/>
        <end position="64"/>
    </location>
</feature>
<dbReference type="AlphaFoldDB" id="A0A8R7PCJ1"/>
<feature type="compositionally biased region" description="Low complexity" evidence="1">
    <location>
        <begin position="49"/>
        <end position="58"/>
    </location>
</feature>
<evidence type="ECO:0000313" key="3">
    <source>
        <dbReference type="Proteomes" id="UP000015106"/>
    </source>
</evidence>
<feature type="region of interest" description="Disordered" evidence="1">
    <location>
        <begin position="83"/>
        <end position="104"/>
    </location>
</feature>
<evidence type="ECO:0000313" key="2">
    <source>
        <dbReference type="EnsemblPlants" id="TuG1812G0200001959.01.T01.cds437412"/>
    </source>
</evidence>
<evidence type="ECO:0000256" key="1">
    <source>
        <dbReference type="SAM" id="MobiDB-lite"/>
    </source>
</evidence>
<proteinExistence type="predicted"/>
<dbReference type="Proteomes" id="UP000015106">
    <property type="component" value="Chromosome 2"/>
</dbReference>
<feature type="compositionally biased region" description="Basic residues" evidence="1">
    <location>
        <begin position="18"/>
        <end position="29"/>
    </location>
</feature>
<keyword evidence="3" id="KW-1185">Reference proteome</keyword>
<reference evidence="2" key="2">
    <citation type="submission" date="2018-03" db="EMBL/GenBank/DDBJ databases">
        <title>The Triticum urartu genome reveals the dynamic nature of wheat genome evolution.</title>
        <authorList>
            <person name="Ling H."/>
            <person name="Ma B."/>
            <person name="Shi X."/>
            <person name="Liu H."/>
            <person name="Dong L."/>
            <person name="Sun H."/>
            <person name="Cao Y."/>
            <person name="Gao Q."/>
            <person name="Zheng S."/>
            <person name="Li Y."/>
            <person name="Yu Y."/>
            <person name="Du H."/>
            <person name="Qi M."/>
            <person name="Li Y."/>
            <person name="Yu H."/>
            <person name="Cui Y."/>
            <person name="Wang N."/>
            <person name="Chen C."/>
            <person name="Wu H."/>
            <person name="Zhao Y."/>
            <person name="Zhang J."/>
            <person name="Li Y."/>
            <person name="Zhou W."/>
            <person name="Zhang B."/>
            <person name="Hu W."/>
            <person name="Eijk M."/>
            <person name="Tang J."/>
            <person name="Witsenboer H."/>
            <person name="Zhao S."/>
            <person name="Li Z."/>
            <person name="Zhang A."/>
            <person name="Wang D."/>
            <person name="Liang C."/>
        </authorList>
    </citation>
    <scope>NUCLEOTIDE SEQUENCE [LARGE SCALE GENOMIC DNA]</scope>
    <source>
        <strain evidence="2">cv. G1812</strain>
    </source>
</reference>
<reference evidence="3" key="1">
    <citation type="journal article" date="2013" name="Nature">
        <title>Draft genome of the wheat A-genome progenitor Triticum urartu.</title>
        <authorList>
            <person name="Ling H.Q."/>
            <person name="Zhao S."/>
            <person name="Liu D."/>
            <person name="Wang J."/>
            <person name="Sun H."/>
            <person name="Zhang C."/>
            <person name="Fan H."/>
            <person name="Li D."/>
            <person name="Dong L."/>
            <person name="Tao Y."/>
            <person name="Gao C."/>
            <person name="Wu H."/>
            <person name="Li Y."/>
            <person name="Cui Y."/>
            <person name="Guo X."/>
            <person name="Zheng S."/>
            <person name="Wang B."/>
            <person name="Yu K."/>
            <person name="Liang Q."/>
            <person name="Yang W."/>
            <person name="Lou X."/>
            <person name="Chen J."/>
            <person name="Feng M."/>
            <person name="Jian J."/>
            <person name="Zhang X."/>
            <person name="Luo G."/>
            <person name="Jiang Y."/>
            <person name="Liu J."/>
            <person name="Wang Z."/>
            <person name="Sha Y."/>
            <person name="Zhang B."/>
            <person name="Wu H."/>
            <person name="Tang D."/>
            <person name="Shen Q."/>
            <person name="Xue P."/>
            <person name="Zou S."/>
            <person name="Wang X."/>
            <person name="Liu X."/>
            <person name="Wang F."/>
            <person name="Yang Y."/>
            <person name="An X."/>
            <person name="Dong Z."/>
            <person name="Zhang K."/>
            <person name="Zhang X."/>
            <person name="Luo M.C."/>
            <person name="Dvorak J."/>
            <person name="Tong Y."/>
            <person name="Wang J."/>
            <person name="Yang H."/>
            <person name="Li Z."/>
            <person name="Wang D."/>
            <person name="Zhang A."/>
            <person name="Wang J."/>
        </authorList>
    </citation>
    <scope>NUCLEOTIDE SEQUENCE</scope>
    <source>
        <strain evidence="3">cv. G1812</strain>
    </source>
</reference>
<feature type="compositionally biased region" description="Polar residues" evidence="1">
    <location>
        <begin position="95"/>
        <end position="104"/>
    </location>
</feature>
<accession>A0A8R7PCJ1</accession>
<sequence length="141" mass="14908">MGSRKEREGGTTGVSGGRPHRSPGRRLGKGRWWAAPVDRRPTPNHELSRSSPLSPASSGRGGRVRRGELVLVSASSAPVLLLPTPAAQPCVPPSWGTSGKTGSTRRWGASWWWWVVARDPGGGRRQASMGLADPGEGAAVR</sequence>
<name>A0A8R7PCJ1_TRIUA</name>
<dbReference type="EnsemblPlants" id="TuG1812G0200001959.01.T01">
    <property type="protein sequence ID" value="TuG1812G0200001959.01.T01.cds437412"/>
    <property type="gene ID" value="TuG1812G0200001959.01"/>
</dbReference>
<dbReference type="Gramene" id="TuG1812G0200001959.01.T01">
    <property type="protein sequence ID" value="TuG1812G0200001959.01.T01.cds437412"/>
    <property type="gene ID" value="TuG1812G0200001959.01"/>
</dbReference>
<reference evidence="2" key="3">
    <citation type="submission" date="2022-06" db="UniProtKB">
        <authorList>
            <consortium name="EnsemblPlants"/>
        </authorList>
    </citation>
    <scope>IDENTIFICATION</scope>
</reference>
<organism evidence="2 3">
    <name type="scientific">Triticum urartu</name>
    <name type="common">Red wild einkorn</name>
    <name type="synonym">Crithodium urartu</name>
    <dbReference type="NCBI Taxonomy" id="4572"/>
    <lineage>
        <taxon>Eukaryota</taxon>
        <taxon>Viridiplantae</taxon>
        <taxon>Streptophyta</taxon>
        <taxon>Embryophyta</taxon>
        <taxon>Tracheophyta</taxon>
        <taxon>Spermatophyta</taxon>
        <taxon>Magnoliopsida</taxon>
        <taxon>Liliopsida</taxon>
        <taxon>Poales</taxon>
        <taxon>Poaceae</taxon>
        <taxon>BOP clade</taxon>
        <taxon>Pooideae</taxon>
        <taxon>Triticodae</taxon>
        <taxon>Triticeae</taxon>
        <taxon>Triticinae</taxon>
        <taxon>Triticum</taxon>
    </lineage>
</organism>
<feature type="compositionally biased region" description="Basic and acidic residues" evidence="1">
    <location>
        <begin position="37"/>
        <end position="48"/>
    </location>
</feature>
<protein>
    <submittedName>
        <fullName evidence="2">Uncharacterized protein</fullName>
    </submittedName>
</protein>